<evidence type="ECO:0000313" key="2">
    <source>
        <dbReference type="EMBL" id="KAA8550545.1"/>
    </source>
</evidence>
<dbReference type="EMBL" id="CM018031">
    <property type="protein sequence ID" value="KAA8550545.1"/>
    <property type="molecule type" value="Genomic_DNA"/>
</dbReference>
<sequence length="116" mass="12593">MASLQVEASPVEVVSDKVEETTKKSPTCEETLFSPIDHDIVTESKTAEPDMEVEELEEVVAPDEENEEKPPAAKEEKVQAAPTCTSCGCAEATAATGPTHKFAGEEEEEEEEDHED</sequence>
<feature type="region of interest" description="Disordered" evidence="1">
    <location>
        <begin position="58"/>
        <end position="116"/>
    </location>
</feature>
<proteinExistence type="predicted"/>
<feature type="compositionally biased region" description="Acidic residues" evidence="1">
    <location>
        <begin position="58"/>
        <end position="67"/>
    </location>
</feature>
<gene>
    <name evidence="2" type="ORF">F0562_002229</name>
</gene>
<keyword evidence="3" id="KW-1185">Reference proteome</keyword>
<evidence type="ECO:0000256" key="1">
    <source>
        <dbReference type="SAM" id="MobiDB-lite"/>
    </source>
</evidence>
<dbReference type="Proteomes" id="UP000325577">
    <property type="component" value="Linkage Group LG0"/>
</dbReference>
<reference evidence="2 3" key="1">
    <citation type="submission" date="2019-09" db="EMBL/GenBank/DDBJ databases">
        <title>A chromosome-level genome assembly of the Chinese tupelo Nyssa sinensis.</title>
        <authorList>
            <person name="Yang X."/>
            <person name="Kang M."/>
            <person name="Yang Y."/>
            <person name="Xiong H."/>
            <person name="Wang M."/>
            <person name="Zhang Z."/>
            <person name="Wang Z."/>
            <person name="Wu H."/>
            <person name="Ma T."/>
            <person name="Liu J."/>
            <person name="Xi Z."/>
        </authorList>
    </citation>
    <scope>NUCLEOTIDE SEQUENCE [LARGE SCALE GENOMIC DNA]</scope>
    <source>
        <strain evidence="2">J267</strain>
        <tissue evidence="2">Leaf</tissue>
    </source>
</reference>
<feature type="compositionally biased region" description="Basic and acidic residues" evidence="1">
    <location>
        <begin position="14"/>
        <end position="26"/>
    </location>
</feature>
<feature type="compositionally biased region" description="Acidic residues" evidence="1">
    <location>
        <begin position="105"/>
        <end position="116"/>
    </location>
</feature>
<dbReference type="AlphaFoldDB" id="A0A5J5C5B3"/>
<feature type="compositionally biased region" description="Basic and acidic residues" evidence="1">
    <location>
        <begin position="68"/>
        <end position="78"/>
    </location>
</feature>
<name>A0A5J5C5B3_9ASTE</name>
<organism evidence="2 3">
    <name type="scientific">Nyssa sinensis</name>
    <dbReference type="NCBI Taxonomy" id="561372"/>
    <lineage>
        <taxon>Eukaryota</taxon>
        <taxon>Viridiplantae</taxon>
        <taxon>Streptophyta</taxon>
        <taxon>Embryophyta</taxon>
        <taxon>Tracheophyta</taxon>
        <taxon>Spermatophyta</taxon>
        <taxon>Magnoliopsida</taxon>
        <taxon>eudicotyledons</taxon>
        <taxon>Gunneridae</taxon>
        <taxon>Pentapetalae</taxon>
        <taxon>asterids</taxon>
        <taxon>Cornales</taxon>
        <taxon>Nyssaceae</taxon>
        <taxon>Nyssa</taxon>
    </lineage>
</organism>
<accession>A0A5J5C5B3</accession>
<protein>
    <submittedName>
        <fullName evidence="2">Uncharacterized protein</fullName>
    </submittedName>
</protein>
<evidence type="ECO:0000313" key="3">
    <source>
        <dbReference type="Proteomes" id="UP000325577"/>
    </source>
</evidence>
<feature type="region of interest" description="Disordered" evidence="1">
    <location>
        <begin position="1"/>
        <end position="26"/>
    </location>
</feature>